<evidence type="ECO:0000256" key="1">
    <source>
        <dbReference type="SAM" id="MobiDB-lite"/>
    </source>
</evidence>
<dbReference type="Pfam" id="PF05598">
    <property type="entry name" value="DUF772"/>
    <property type="match status" value="1"/>
</dbReference>
<reference evidence="4" key="2">
    <citation type="journal article" date="2021" name="Mar. Drugs">
        <title>Genome Reduction and Secondary Metabolism of the Marine Sponge-Associated Cyanobacterium Leptothoe.</title>
        <authorList>
            <person name="Konstantinou D."/>
            <person name="Popin R.V."/>
            <person name="Fewer D.P."/>
            <person name="Sivonen K."/>
            <person name="Gkelis S."/>
        </authorList>
    </citation>
    <scope>NUCLEOTIDE SEQUENCE</scope>
    <source>
        <strain evidence="4">TAU-MAC 1115</strain>
    </source>
</reference>
<feature type="domain" description="Transposase DDE" evidence="3">
    <location>
        <begin position="367"/>
        <end position="416"/>
    </location>
</feature>
<accession>A0A947DII2</accession>
<dbReference type="InterPro" id="IPR008490">
    <property type="entry name" value="Transposase_InsH_N"/>
</dbReference>
<comment type="caution">
    <text evidence="4">The sequence shown here is derived from an EMBL/GenBank/DDBJ whole genome shotgun (WGS) entry which is preliminary data.</text>
</comment>
<name>A0A947DII2_9CYAN</name>
<sequence>MNRSSSPSSPSSEPSPSVSALERQLNPQHPLVKLSESIDWASFETSFGRATTSAGGRPPLPTRLMVGLHYLKGLYDESDESVVSKWVENPYWQYFCGEEQFQHELPCHPTSLVSWRKHVGVDGMEQLLKQVLKTAMETKALKPREISRVNVDTTVQEKAIAFPTDSRLYDKARRALVRAAKKQNIKLRQSYERVGKKALFQQSRYRVAKQLKRAKKQTQKLHTYLGRVIRDIERKLPQPDPDLQQLLDRAKRIYQQQRTDSNKLYSMHAPEVECIAKGKAHQRYEFGCKVAFVTTSQSNWIVGTQAIHGNPYDGATLTPVIEQTQALTGVMPKQAAVDKGFRGQTHHPQGVEVLVAGTRKFKGVLKRLVKRRSAIEPVIGHVKYDHGLKRNYLKGTHGDRFNALMVACGFNLRKLCRYFLDSPAKIPVRA</sequence>
<dbReference type="RefSeq" id="WP_215610337.1">
    <property type="nucleotide sequence ID" value="NZ_JADOES010000042.1"/>
</dbReference>
<gene>
    <name evidence="4" type="ORF">IXB50_17735</name>
</gene>
<protein>
    <submittedName>
        <fullName evidence="4">IS5 family transposase</fullName>
    </submittedName>
</protein>
<dbReference type="PANTHER" id="PTHR33803:SF3">
    <property type="entry name" value="BLL1974 PROTEIN"/>
    <property type="match status" value="1"/>
</dbReference>
<dbReference type="EMBL" id="JADOES010000042">
    <property type="protein sequence ID" value="MBT9317269.1"/>
    <property type="molecule type" value="Genomic_DNA"/>
</dbReference>
<dbReference type="AlphaFoldDB" id="A0A947DII2"/>
<organism evidence="4 5">
    <name type="scientific">Leptothoe spongobia TAU-MAC 1115</name>
    <dbReference type="NCBI Taxonomy" id="1967444"/>
    <lineage>
        <taxon>Bacteria</taxon>
        <taxon>Bacillati</taxon>
        <taxon>Cyanobacteriota</taxon>
        <taxon>Cyanophyceae</taxon>
        <taxon>Nodosilineales</taxon>
        <taxon>Cymatolegaceae</taxon>
        <taxon>Leptothoe</taxon>
        <taxon>Leptothoe spongobia</taxon>
    </lineage>
</organism>
<evidence type="ECO:0000313" key="4">
    <source>
        <dbReference type="EMBL" id="MBT9317269.1"/>
    </source>
</evidence>
<feature type="compositionally biased region" description="Low complexity" evidence="1">
    <location>
        <begin position="1"/>
        <end position="19"/>
    </location>
</feature>
<dbReference type="InterPro" id="IPR047710">
    <property type="entry name" value="Transpos_IS5-like"/>
</dbReference>
<dbReference type="NCBIfam" id="NF033578">
    <property type="entry name" value="transpos_IS5_1"/>
    <property type="match status" value="1"/>
</dbReference>
<dbReference type="Proteomes" id="UP000717364">
    <property type="component" value="Unassembled WGS sequence"/>
</dbReference>
<evidence type="ECO:0000313" key="5">
    <source>
        <dbReference type="Proteomes" id="UP000717364"/>
    </source>
</evidence>
<proteinExistence type="predicted"/>
<reference evidence="4" key="1">
    <citation type="submission" date="2020-11" db="EMBL/GenBank/DDBJ databases">
        <authorList>
            <person name="Konstantinou D."/>
            <person name="Gkelis S."/>
            <person name="Popin R."/>
            <person name="Fewer D."/>
            <person name="Sivonen K."/>
        </authorList>
    </citation>
    <scope>NUCLEOTIDE SEQUENCE</scope>
    <source>
        <strain evidence="4">TAU-MAC 1115</strain>
    </source>
</reference>
<dbReference type="InterPro" id="IPR025668">
    <property type="entry name" value="Tnp_DDE_dom"/>
</dbReference>
<dbReference type="Pfam" id="PF13751">
    <property type="entry name" value="DDE_Tnp_1_6"/>
    <property type="match status" value="1"/>
</dbReference>
<evidence type="ECO:0000259" key="2">
    <source>
        <dbReference type="Pfam" id="PF05598"/>
    </source>
</evidence>
<keyword evidence="5" id="KW-1185">Reference proteome</keyword>
<evidence type="ECO:0000259" key="3">
    <source>
        <dbReference type="Pfam" id="PF13751"/>
    </source>
</evidence>
<feature type="domain" description="Transposase InsH N-terminal" evidence="2">
    <location>
        <begin position="21"/>
        <end position="117"/>
    </location>
</feature>
<dbReference type="PANTHER" id="PTHR33803">
    <property type="entry name" value="IS1478 TRANSPOSASE"/>
    <property type="match status" value="1"/>
</dbReference>
<feature type="region of interest" description="Disordered" evidence="1">
    <location>
        <begin position="1"/>
        <end position="25"/>
    </location>
</feature>